<dbReference type="InterPro" id="IPR052530">
    <property type="entry name" value="NAD(P)H_nitroreductase"/>
</dbReference>
<dbReference type="GO" id="GO:0016491">
    <property type="term" value="F:oxidoreductase activity"/>
    <property type="evidence" value="ECO:0007669"/>
    <property type="project" value="UniProtKB-UniRule"/>
</dbReference>
<dbReference type="CDD" id="cd02135">
    <property type="entry name" value="YdjA-like"/>
    <property type="match status" value="1"/>
</dbReference>
<dbReference type="InterPro" id="IPR026021">
    <property type="entry name" value="YdjA-like"/>
</dbReference>
<dbReference type="Gene3D" id="3.40.109.10">
    <property type="entry name" value="NADH Oxidase"/>
    <property type="match status" value="1"/>
</dbReference>
<dbReference type="Proteomes" id="UP000050874">
    <property type="component" value="Unassembled WGS sequence"/>
</dbReference>
<comment type="cofactor">
    <cofactor evidence="8">
        <name>FMN</name>
        <dbReference type="ChEBI" id="CHEBI:58210"/>
    </cofactor>
    <text evidence="8">Binds 1 FMN per subunit.</text>
</comment>
<evidence type="ECO:0000256" key="7">
    <source>
        <dbReference type="PIRNR" id="PIRNR000232"/>
    </source>
</evidence>
<proteinExistence type="inferred from homology"/>
<dbReference type="InterPro" id="IPR029479">
    <property type="entry name" value="Nitroreductase"/>
</dbReference>
<gene>
    <name evidence="10" type="ORF">ABR63_00515</name>
</gene>
<evidence type="ECO:0000256" key="8">
    <source>
        <dbReference type="PIRSR" id="PIRSR000232-1"/>
    </source>
</evidence>
<evidence type="ECO:0000313" key="11">
    <source>
        <dbReference type="Proteomes" id="UP000050874"/>
    </source>
</evidence>
<dbReference type="Pfam" id="PF00881">
    <property type="entry name" value="Nitroreductase"/>
    <property type="match status" value="1"/>
</dbReference>
<dbReference type="AlphaFoldDB" id="A0A0R2PTA3"/>
<dbReference type="SUPFAM" id="SSF55469">
    <property type="entry name" value="FMN-dependent nitroreductase-like"/>
    <property type="match status" value="1"/>
</dbReference>
<feature type="binding site" description="in other chain" evidence="8">
    <location>
        <begin position="10"/>
        <end position="12"/>
    </location>
    <ligand>
        <name>FMN</name>
        <dbReference type="ChEBI" id="CHEBI:58210"/>
        <note>ligand shared between dimeric partners</note>
    </ligand>
</feature>
<dbReference type="EMBL" id="LIAV01000029">
    <property type="protein sequence ID" value="KRO41078.1"/>
    <property type="molecule type" value="Genomic_DNA"/>
</dbReference>
<dbReference type="EC" id="1.-.-.-" evidence="7"/>
<comment type="caution">
    <text evidence="10">The sequence shown here is derived from an EMBL/GenBank/DDBJ whole genome shotgun (WGS) entry which is preliminary data.</text>
</comment>
<name>A0A0R2PTA3_9GAMM</name>
<evidence type="ECO:0000313" key="10">
    <source>
        <dbReference type="EMBL" id="KRO41078.1"/>
    </source>
</evidence>
<keyword evidence="3 7" id="KW-0288">FMN</keyword>
<evidence type="ECO:0000256" key="2">
    <source>
        <dbReference type="ARBA" id="ARBA00022630"/>
    </source>
</evidence>
<dbReference type="InterPro" id="IPR000415">
    <property type="entry name" value="Nitroreductase-like"/>
</dbReference>
<reference evidence="11" key="1">
    <citation type="submission" date="2015-10" db="EMBL/GenBank/DDBJ databases">
        <title>Metagenome-Assembled Genomes uncover a global brackish microbiome.</title>
        <authorList>
            <person name="Hugerth L.W."/>
            <person name="Larsson J."/>
            <person name="Alneberg J."/>
            <person name="Lindh M.V."/>
            <person name="Legrand C."/>
            <person name="Pinhassi J."/>
            <person name="Andersson A."/>
        </authorList>
    </citation>
    <scope>NUCLEOTIDE SEQUENCE [LARGE SCALE GENOMIC DNA]</scope>
</reference>
<feature type="binding site" description="in other chain" evidence="8">
    <location>
        <begin position="133"/>
        <end position="135"/>
    </location>
    <ligand>
        <name>FMN</name>
        <dbReference type="ChEBI" id="CHEBI:58210"/>
        <note>ligand shared between dimeric partners</note>
    </ligand>
</feature>
<sequence>MDAIENLLSRNSPRELTTPIPSKEDMSDIYQAALRAPDHAWLRPSRFIQVTGKGLDKLSELYANFATKHLNDVTPLQLEKYKSAPYRAPMVIVLVTKVAEHPKVPEIEQILSTATAAQNILLALHAKNYAGIWRTGKLAFNQKMLESFNLSPEHRIIGYLYVGTPTGTMKTIPSLDLESFVTYWD</sequence>
<evidence type="ECO:0000256" key="4">
    <source>
        <dbReference type="ARBA" id="ARBA00022857"/>
    </source>
</evidence>
<evidence type="ECO:0000256" key="1">
    <source>
        <dbReference type="ARBA" id="ARBA00007118"/>
    </source>
</evidence>
<keyword evidence="5 7" id="KW-0560">Oxidoreductase</keyword>
<keyword evidence="4 7" id="KW-0521">NADP</keyword>
<keyword evidence="6 7" id="KW-0520">NAD</keyword>
<keyword evidence="2 7" id="KW-0285">Flavoprotein</keyword>
<evidence type="ECO:0000256" key="3">
    <source>
        <dbReference type="ARBA" id="ARBA00022643"/>
    </source>
</evidence>
<dbReference type="PANTHER" id="PTHR43821">
    <property type="entry name" value="NAD(P)H NITROREDUCTASE YDJA-RELATED"/>
    <property type="match status" value="1"/>
</dbReference>
<feature type="binding site" evidence="8">
    <location>
        <position position="35"/>
    </location>
    <ligand>
        <name>FMN</name>
        <dbReference type="ChEBI" id="CHEBI:58210"/>
        <note>ligand shared between dimeric partners</note>
    </ligand>
</feature>
<feature type="binding site" evidence="8">
    <location>
        <position position="39"/>
    </location>
    <ligand>
        <name>FMN</name>
        <dbReference type="ChEBI" id="CHEBI:58210"/>
        <note>ligand shared between dimeric partners</note>
    </ligand>
</feature>
<comment type="similarity">
    <text evidence="1 7">Belongs to the nitroreductase family.</text>
</comment>
<evidence type="ECO:0000256" key="5">
    <source>
        <dbReference type="ARBA" id="ARBA00023002"/>
    </source>
</evidence>
<organism evidence="10 11">
    <name type="scientific">SAR86 cluster bacterium BACL1 MAG-120920-bin57</name>
    <dbReference type="NCBI Taxonomy" id="1655571"/>
    <lineage>
        <taxon>Bacteria</taxon>
        <taxon>Pseudomonadati</taxon>
        <taxon>Pseudomonadota</taxon>
        <taxon>Gammaproteobacteria</taxon>
        <taxon>SAR86 cluster</taxon>
    </lineage>
</organism>
<protein>
    <recommendedName>
        <fullName evidence="7">Putative NAD(P)H nitroreductase</fullName>
        <ecNumber evidence="7">1.-.-.-</ecNumber>
    </recommendedName>
</protein>
<feature type="domain" description="Nitroreductase" evidence="9">
    <location>
        <begin position="8"/>
        <end position="163"/>
    </location>
</feature>
<accession>A0A0R2PTA3</accession>
<dbReference type="PANTHER" id="PTHR43821:SF1">
    <property type="entry name" value="NAD(P)H NITROREDUCTASE YDJA-RELATED"/>
    <property type="match status" value="1"/>
</dbReference>
<evidence type="ECO:0000256" key="6">
    <source>
        <dbReference type="ARBA" id="ARBA00023027"/>
    </source>
</evidence>
<dbReference type="PIRSF" id="PIRSF000232">
    <property type="entry name" value="YdjA"/>
    <property type="match status" value="1"/>
</dbReference>
<evidence type="ECO:0000259" key="9">
    <source>
        <dbReference type="Pfam" id="PF00881"/>
    </source>
</evidence>